<dbReference type="Proteomes" id="UP001142489">
    <property type="component" value="Unassembled WGS sequence"/>
</dbReference>
<proteinExistence type="inferred from homology"/>
<accession>A0A9Q0XGH3</accession>
<dbReference type="EMBL" id="JAPFRF010000012">
    <property type="protein sequence ID" value="KAJ7313852.1"/>
    <property type="molecule type" value="Genomic_DNA"/>
</dbReference>
<protein>
    <recommendedName>
        <fullName evidence="3">Sulfotransferase</fullName>
        <ecNumber evidence="3">2.8.2.-</ecNumber>
    </recommendedName>
</protein>
<gene>
    <name evidence="5" type="ORF">JRQ81_005604</name>
</gene>
<dbReference type="Pfam" id="PF00685">
    <property type="entry name" value="Sulfotransfer_1"/>
    <property type="match status" value="2"/>
</dbReference>
<comment type="similarity">
    <text evidence="1 3">Belongs to the sulfotransferase 1 family.</text>
</comment>
<feature type="domain" description="Sulfotransferase" evidence="4">
    <location>
        <begin position="46"/>
        <end position="87"/>
    </location>
</feature>
<evidence type="ECO:0000313" key="6">
    <source>
        <dbReference type="Proteomes" id="UP001142489"/>
    </source>
</evidence>
<dbReference type="GO" id="GO:0008146">
    <property type="term" value="F:sulfotransferase activity"/>
    <property type="evidence" value="ECO:0007669"/>
    <property type="project" value="InterPro"/>
</dbReference>
<evidence type="ECO:0000256" key="1">
    <source>
        <dbReference type="ARBA" id="ARBA00005771"/>
    </source>
</evidence>
<evidence type="ECO:0000313" key="5">
    <source>
        <dbReference type="EMBL" id="KAJ7313852.1"/>
    </source>
</evidence>
<evidence type="ECO:0000256" key="3">
    <source>
        <dbReference type="RuleBase" id="RU361155"/>
    </source>
</evidence>
<dbReference type="PANTHER" id="PTHR11783">
    <property type="entry name" value="SULFOTRANSFERASE SULT"/>
    <property type="match status" value="1"/>
</dbReference>
<evidence type="ECO:0000259" key="4">
    <source>
        <dbReference type="Pfam" id="PF00685"/>
    </source>
</evidence>
<reference evidence="5" key="1">
    <citation type="journal article" date="2023" name="DNA Res.">
        <title>Chromosome-level genome assembly of Phrynocephalus forsythii using third-generation DNA sequencing and Hi-C analysis.</title>
        <authorList>
            <person name="Qi Y."/>
            <person name="Zhao W."/>
            <person name="Zhao Y."/>
            <person name="Niu C."/>
            <person name="Cao S."/>
            <person name="Zhang Y."/>
        </authorList>
    </citation>
    <scope>NUCLEOTIDE SEQUENCE</scope>
    <source>
        <tissue evidence="5">Muscle</tissue>
    </source>
</reference>
<dbReference type="OrthoDB" id="205623at2759"/>
<feature type="domain" description="Sulfotransferase" evidence="4">
    <location>
        <begin position="96"/>
        <end position="260"/>
    </location>
</feature>
<name>A0A9Q0XGH3_9SAUR</name>
<dbReference type="SUPFAM" id="SSF52540">
    <property type="entry name" value="P-loop containing nucleoside triphosphate hydrolases"/>
    <property type="match status" value="1"/>
</dbReference>
<keyword evidence="2 3" id="KW-0808">Transferase</keyword>
<dbReference type="InterPro" id="IPR027417">
    <property type="entry name" value="P-loop_NTPase"/>
</dbReference>
<organism evidence="5 6">
    <name type="scientific">Phrynocephalus forsythii</name>
    <dbReference type="NCBI Taxonomy" id="171643"/>
    <lineage>
        <taxon>Eukaryota</taxon>
        <taxon>Metazoa</taxon>
        <taxon>Chordata</taxon>
        <taxon>Craniata</taxon>
        <taxon>Vertebrata</taxon>
        <taxon>Euteleostomi</taxon>
        <taxon>Lepidosauria</taxon>
        <taxon>Squamata</taxon>
        <taxon>Bifurcata</taxon>
        <taxon>Unidentata</taxon>
        <taxon>Episquamata</taxon>
        <taxon>Toxicofera</taxon>
        <taxon>Iguania</taxon>
        <taxon>Acrodonta</taxon>
        <taxon>Agamidae</taxon>
        <taxon>Agaminae</taxon>
        <taxon>Phrynocephalus</taxon>
    </lineage>
</organism>
<dbReference type="EC" id="2.8.2.-" evidence="3"/>
<dbReference type="Gene3D" id="3.40.50.300">
    <property type="entry name" value="P-loop containing nucleotide triphosphate hydrolases"/>
    <property type="match status" value="1"/>
</dbReference>
<sequence>MSGQHPWETLDPKYIKRLELADIQGIPLLVDTVEQWDVVWGFKARPDDLLICTYPKAGTTWMQEIVDMIQHGARAPIYERIPFIELCLPKPLPSGEMIYVARNAKDNAVSYFYFHKMDQMMPECGNWEEFLVDFMAGKVAWGSWCDHVCGWWKAKDHHPVLYLFYEDMKEDPAREIRKVAQFLGIELSEAVLKQIVQHTSFESMKMNPMANYTTLPKNIMDTSVSCFMRKGTVGDWKQHFTVSQSERLDDLYAQALADSGLMFRTQI</sequence>
<keyword evidence="6" id="KW-1185">Reference proteome</keyword>
<dbReference type="InterPro" id="IPR000863">
    <property type="entry name" value="Sulfotransferase_dom"/>
</dbReference>
<evidence type="ECO:0000256" key="2">
    <source>
        <dbReference type="ARBA" id="ARBA00022679"/>
    </source>
</evidence>
<dbReference type="AlphaFoldDB" id="A0A9Q0XGH3"/>
<comment type="caution">
    <text evidence="5">The sequence shown here is derived from an EMBL/GenBank/DDBJ whole genome shotgun (WGS) entry which is preliminary data.</text>
</comment>